<evidence type="ECO:0000256" key="1">
    <source>
        <dbReference type="ARBA" id="ARBA00006284"/>
    </source>
</evidence>
<dbReference type="GO" id="GO:0031388">
    <property type="term" value="P:organic acid phosphorylation"/>
    <property type="evidence" value="ECO:0007669"/>
    <property type="project" value="InterPro"/>
</dbReference>
<dbReference type="PANTHER" id="PTHR21599:SF0">
    <property type="entry name" value="GLYCERATE KINASE"/>
    <property type="match status" value="1"/>
</dbReference>
<sequence>MLSRSTNLCEVRIVIAPDSFTGTLTAAQAALAIKTGWEKTTKADFFLAPMSDGGPGFIDAIEFGFGGNKSHHQITGLEGTTITAPILVVGKTAYIESHLIVGPQFITKQPRTPDKYTSKGIGELINIAVQQGCQTIFVGVGGTASIDGGAGILETVEKEKLGDVELVAATDVDVLLLGNRGAAKGFGEQKGASKELIEELEKKHEQLAQSTPKRKDNKDASQMLGAGAGGGIGFALMALGANRVSGLELVTESFDLANEITNSDLVITGEGKLDWQTLRGKVITGVAEIANESAISCLALCGQVIAGKRELAAAGIVGAYGCIEEGEDLPEDPFMALVFLAERVSRTWSQ</sequence>
<dbReference type="Gene3D" id="3.40.50.10350">
    <property type="entry name" value="Glycerate kinase, domain 1"/>
    <property type="match status" value="2"/>
</dbReference>
<name>A0A6J6E341_9ZZZZ</name>
<evidence type="ECO:0000313" key="4">
    <source>
        <dbReference type="EMBL" id="CAB4569754.1"/>
    </source>
</evidence>
<dbReference type="Gene3D" id="3.90.1510.10">
    <property type="entry name" value="Glycerate kinase, domain 2"/>
    <property type="match status" value="2"/>
</dbReference>
<evidence type="ECO:0000256" key="3">
    <source>
        <dbReference type="ARBA" id="ARBA00022777"/>
    </source>
</evidence>
<protein>
    <submittedName>
        <fullName evidence="4">Unannotated protein</fullName>
    </submittedName>
</protein>
<dbReference type="Pfam" id="PF02595">
    <property type="entry name" value="Gly_kinase"/>
    <property type="match status" value="2"/>
</dbReference>
<accession>A0A6J6E341</accession>
<proteinExistence type="inferred from homology"/>
<dbReference type="InterPro" id="IPR018197">
    <property type="entry name" value="Glycerate_kinase_RE-like"/>
</dbReference>
<dbReference type="EMBL" id="CAEZTU010000003">
    <property type="protein sequence ID" value="CAB4569754.1"/>
    <property type="molecule type" value="Genomic_DNA"/>
</dbReference>
<reference evidence="4" key="1">
    <citation type="submission" date="2020-05" db="EMBL/GenBank/DDBJ databases">
        <authorList>
            <person name="Chiriac C."/>
            <person name="Salcher M."/>
            <person name="Ghai R."/>
            <person name="Kavagutti S V."/>
        </authorList>
    </citation>
    <scope>NUCLEOTIDE SEQUENCE</scope>
</reference>
<dbReference type="InterPro" id="IPR004381">
    <property type="entry name" value="Glycerate_kinase"/>
</dbReference>
<dbReference type="GO" id="GO:0008887">
    <property type="term" value="F:glycerate kinase activity"/>
    <property type="evidence" value="ECO:0007669"/>
    <property type="project" value="InterPro"/>
</dbReference>
<dbReference type="PANTHER" id="PTHR21599">
    <property type="entry name" value="GLYCERATE KINASE"/>
    <property type="match status" value="1"/>
</dbReference>
<keyword evidence="2" id="KW-0808">Transferase</keyword>
<dbReference type="InterPro" id="IPR018193">
    <property type="entry name" value="Glyc_kinase_flavodox-like_fold"/>
</dbReference>
<dbReference type="PIRSF" id="PIRSF006078">
    <property type="entry name" value="GlxK"/>
    <property type="match status" value="1"/>
</dbReference>
<gene>
    <name evidence="4" type="ORF">UFOPK1740_00118</name>
</gene>
<dbReference type="InterPro" id="IPR036129">
    <property type="entry name" value="Glycerate_kinase_sf"/>
</dbReference>
<comment type="similarity">
    <text evidence="1">Belongs to the glycerate kinase type-1 family.</text>
</comment>
<keyword evidence="3" id="KW-0418">Kinase</keyword>
<organism evidence="4">
    <name type="scientific">freshwater metagenome</name>
    <dbReference type="NCBI Taxonomy" id="449393"/>
    <lineage>
        <taxon>unclassified sequences</taxon>
        <taxon>metagenomes</taxon>
        <taxon>ecological metagenomes</taxon>
    </lineage>
</organism>
<dbReference type="AlphaFoldDB" id="A0A6J6E341"/>
<evidence type="ECO:0000256" key="2">
    <source>
        <dbReference type="ARBA" id="ARBA00022679"/>
    </source>
</evidence>
<dbReference type="SUPFAM" id="SSF110738">
    <property type="entry name" value="Glycerate kinase I"/>
    <property type="match status" value="1"/>
</dbReference>